<keyword evidence="3" id="KW-1185">Reference proteome</keyword>
<feature type="transmembrane region" description="Helical" evidence="1">
    <location>
        <begin position="12"/>
        <end position="31"/>
    </location>
</feature>
<reference evidence="2 3" key="1">
    <citation type="submission" date="2021-11" db="EMBL/GenBank/DDBJ databases">
        <title>Aliifidinibius sp. nov., a new bacterium isolated from saline soil.</title>
        <authorList>
            <person name="Galisteo C."/>
            <person name="De La Haba R."/>
            <person name="Sanchez-Porro C."/>
            <person name="Ventosa A."/>
        </authorList>
    </citation>
    <scope>NUCLEOTIDE SEQUENCE [LARGE SCALE GENOMIC DNA]</scope>
    <source>
        <strain evidence="2 3">KACC 190600</strain>
    </source>
</reference>
<keyword evidence="1" id="KW-0472">Membrane</keyword>
<keyword evidence="1" id="KW-1133">Transmembrane helix</keyword>
<evidence type="ECO:0000256" key="1">
    <source>
        <dbReference type="SAM" id="Phobius"/>
    </source>
</evidence>
<dbReference type="EMBL" id="JAJNDC010000001">
    <property type="protein sequence ID" value="MCW9711436.1"/>
    <property type="molecule type" value="Genomic_DNA"/>
</dbReference>
<proteinExistence type="predicted"/>
<name>A0ABT3PUB6_9BACT</name>
<protein>
    <submittedName>
        <fullName evidence="2">Uncharacterized protein</fullName>
    </submittedName>
</protein>
<accession>A0ABT3PUB6</accession>
<sequence>MEQQNSHKTVGYWAAIFASVFSIAYFVAQLFEWMGMLGSHGDLKALVLRWALYYC</sequence>
<evidence type="ECO:0000313" key="3">
    <source>
        <dbReference type="Proteomes" id="UP001207337"/>
    </source>
</evidence>
<gene>
    <name evidence="2" type="ORF">LQ318_00845</name>
</gene>
<evidence type="ECO:0000313" key="2">
    <source>
        <dbReference type="EMBL" id="MCW9711436.1"/>
    </source>
</evidence>
<comment type="caution">
    <text evidence="2">The sequence shown here is derived from an EMBL/GenBank/DDBJ whole genome shotgun (WGS) entry which is preliminary data.</text>
</comment>
<dbReference type="Proteomes" id="UP001207337">
    <property type="component" value="Unassembled WGS sequence"/>
</dbReference>
<organism evidence="2 3">
    <name type="scientific">Fodinibius salicampi</name>
    <dbReference type="NCBI Taxonomy" id="1920655"/>
    <lineage>
        <taxon>Bacteria</taxon>
        <taxon>Pseudomonadati</taxon>
        <taxon>Balneolota</taxon>
        <taxon>Balneolia</taxon>
        <taxon>Balneolales</taxon>
        <taxon>Balneolaceae</taxon>
        <taxon>Fodinibius</taxon>
    </lineage>
</organism>
<keyword evidence="1" id="KW-0812">Transmembrane</keyword>
<dbReference type="RefSeq" id="WP_265786650.1">
    <property type="nucleotide sequence ID" value="NZ_BAABRS010000001.1"/>
</dbReference>